<dbReference type="InterPro" id="IPR001360">
    <property type="entry name" value="Glyco_hydro_1"/>
</dbReference>
<proteinExistence type="inferred from homology"/>
<dbReference type="SUPFAM" id="SSF51445">
    <property type="entry name" value="(Trans)glycosidases"/>
    <property type="match status" value="1"/>
</dbReference>
<sequence length="285" mass="32799">MAGSLPLFCAPSVSSWCCSRGWFVPFCWVLVPVPCIASSGSSLVVFPWLLLPGSYVVFWVLFWHEYRAVWVLVWCDFWTEFWIDFWPSIFHDLLGLISGWYCGSRILNPLVFGDYPEIMKKNAGSRLPSFTSFESQQVKGSYDFIGLNYYYALYATYDPNISKADLRDITLDMFAKFTGFGFGVVDTINDLGRISFLSGFIGSVLDSIRDGSDVRGYFIWAFLDVYEWITGLTERFGLYHVNFEDTELERTPRLSADWYRNFLKDGGKIMIEKLCQQRAKAQSSQ</sequence>
<evidence type="ECO:0000313" key="4">
    <source>
        <dbReference type="Proteomes" id="UP000233837"/>
    </source>
</evidence>
<dbReference type="InterPro" id="IPR017853">
    <property type="entry name" value="GH"/>
</dbReference>
<dbReference type="STRING" id="906689.A0A2I0VD09"/>
<protein>
    <submittedName>
        <fullName evidence="3">Beta-glucosidase 23</fullName>
    </submittedName>
</protein>
<name>A0A2I0VD09_9ASPA</name>
<dbReference type="EMBL" id="KZ503807">
    <property type="protein sequence ID" value="PKU61297.1"/>
    <property type="molecule type" value="Genomic_DNA"/>
</dbReference>
<reference evidence="3 4" key="1">
    <citation type="journal article" date="2016" name="Sci. Rep.">
        <title>The Dendrobium catenatum Lindl. genome sequence provides insights into polysaccharide synthase, floral development and adaptive evolution.</title>
        <authorList>
            <person name="Zhang G.Q."/>
            <person name="Xu Q."/>
            <person name="Bian C."/>
            <person name="Tsai W.C."/>
            <person name="Yeh C.M."/>
            <person name="Liu K.W."/>
            <person name="Yoshida K."/>
            <person name="Zhang L.S."/>
            <person name="Chang S.B."/>
            <person name="Chen F."/>
            <person name="Shi Y."/>
            <person name="Su Y.Y."/>
            <person name="Zhang Y.Q."/>
            <person name="Chen L.J."/>
            <person name="Yin Y."/>
            <person name="Lin M."/>
            <person name="Huang H."/>
            <person name="Deng H."/>
            <person name="Wang Z.W."/>
            <person name="Zhu S.L."/>
            <person name="Zhao X."/>
            <person name="Deng C."/>
            <person name="Niu S.C."/>
            <person name="Huang J."/>
            <person name="Wang M."/>
            <person name="Liu G.H."/>
            <person name="Yang H.J."/>
            <person name="Xiao X.J."/>
            <person name="Hsiao Y.Y."/>
            <person name="Wu W.L."/>
            <person name="Chen Y.Y."/>
            <person name="Mitsuda N."/>
            <person name="Ohme-Takagi M."/>
            <person name="Luo Y.B."/>
            <person name="Van de Peer Y."/>
            <person name="Liu Z.J."/>
        </authorList>
    </citation>
    <scope>NUCLEOTIDE SEQUENCE [LARGE SCALE GENOMIC DNA]</scope>
    <source>
        <tissue evidence="3">The whole plant</tissue>
    </source>
</reference>
<organism evidence="3 4">
    <name type="scientific">Dendrobium catenatum</name>
    <dbReference type="NCBI Taxonomy" id="906689"/>
    <lineage>
        <taxon>Eukaryota</taxon>
        <taxon>Viridiplantae</taxon>
        <taxon>Streptophyta</taxon>
        <taxon>Embryophyta</taxon>
        <taxon>Tracheophyta</taxon>
        <taxon>Spermatophyta</taxon>
        <taxon>Magnoliopsida</taxon>
        <taxon>Liliopsida</taxon>
        <taxon>Asparagales</taxon>
        <taxon>Orchidaceae</taxon>
        <taxon>Epidendroideae</taxon>
        <taxon>Malaxideae</taxon>
        <taxon>Dendrobiinae</taxon>
        <taxon>Dendrobium</taxon>
    </lineage>
</organism>
<dbReference type="Pfam" id="PF00232">
    <property type="entry name" value="Glyco_hydro_1"/>
    <property type="match status" value="2"/>
</dbReference>
<dbReference type="PRINTS" id="PR00131">
    <property type="entry name" value="GLHYDRLASE1"/>
</dbReference>
<gene>
    <name evidence="3" type="primary">BGLU23</name>
    <name evidence="3" type="ORF">MA16_Dca024817</name>
</gene>
<dbReference type="AlphaFoldDB" id="A0A2I0VD09"/>
<dbReference type="PANTHER" id="PTHR10353">
    <property type="entry name" value="GLYCOSYL HYDROLASE"/>
    <property type="match status" value="1"/>
</dbReference>
<dbReference type="GO" id="GO:0005975">
    <property type="term" value="P:carbohydrate metabolic process"/>
    <property type="evidence" value="ECO:0007669"/>
    <property type="project" value="InterPro"/>
</dbReference>
<comment type="similarity">
    <text evidence="1 2">Belongs to the glycosyl hydrolase 1 family.</text>
</comment>
<evidence type="ECO:0000313" key="3">
    <source>
        <dbReference type="EMBL" id="PKU61297.1"/>
    </source>
</evidence>
<evidence type="ECO:0000256" key="2">
    <source>
        <dbReference type="RuleBase" id="RU003690"/>
    </source>
</evidence>
<evidence type="ECO:0000256" key="1">
    <source>
        <dbReference type="ARBA" id="ARBA00010838"/>
    </source>
</evidence>
<accession>A0A2I0VD09</accession>
<dbReference type="Proteomes" id="UP000233837">
    <property type="component" value="Unassembled WGS sequence"/>
</dbReference>
<reference evidence="3 4" key="2">
    <citation type="journal article" date="2017" name="Nature">
        <title>The Apostasia genome and the evolution of orchids.</title>
        <authorList>
            <person name="Zhang G.Q."/>
            <person name="Liu K.W."/>
            <person name="Li Z."/>
            <person name="Lohaus R."/>
            <person name="Hsiao Y.Y."/>
            <person name="Niu S.C."/>
            <person name="Wang J.Y."/>
            <person name="Lin Y.C."/>
            <person name="Xu Q."/>
            <person name="Chen L.J."/>
            <person name="Yoshida K."/>
            <person name="Fujiwara S."/>
            <person name="Wang Z.W."/>
            <person name="Zhang Y.Q."/>
            <person name="Mitsuda N."/>
            <person name="Wang M."/>
            <person name="Liu G.H."/>
            <person name="Pecoraro L."/>
            <person name="Huang H.X."/>
            <person name="Xiao X.J."/>
            <person name="Lin M."/>
            <person name="Wu X.Y."/>
            <person name="Wu W.L."/>
            <person name="Chen Y.Y."/>
            <person name="Chang S.B."/>
            <person name="Sakamoto S."/>
            <person name="Ohme-Takagi M."/>
            <person name="Yagi M."/>
            <person name="Zeng S.J."/>
            <person name="Shen C.Y."/>
            <person name="Yeh C.M."/>
            <person name="Luo Y.B."/>
            <person name="Tsai W.C."/>
            <person name="Van de Peer Y."/>
            <person name="Liu Z.J."/>
        </authorList>
    </citation>
    <scope>NUCLEOTIDE SEQUENCE [LARGE SCALE GENOMIC DNA]</scope>
    <source>
        <tissue evidence="3">The whole plant</tissue>
    </source>
</reference>
<keyword evidence="4" id="KW-1185">Reference proteome</keyword>
<dbReference type="Gene3D" id="3.20.20.80">
    <property type="entry name" value="Glycosidases"/>
    <property type="match status" value="2"/>
</dbReference>
<dbReference type="PANTHER" id="PTHR10353:SF29">
    <property type="entry name" value="BETA-GLUCOSIDASE 11"/>
    <property type="match status" value="1"/>
</dbReference>
<dbReference type="GO" id="GO:0008422">
    <property type="term" value="F:beta-glucosidase activity"/>
    <property type="evidence" value="ECO:0007669"/>
    <property type="project" value="UniProtKB-ARBA"/>
</dbReference>